<name>A0A6V8JV40_9ACTN</name>
<accession>A0A6V8JV40</accession>
<comment type="caution">
    <text evidence="1">The sequence shown here is derived from an EMBL/GenBank/DDBJ whole genome shotgun (WGS) entry which is preliminary data.</text>
</comment>
<dbReference type="RefSeq" id="WP_173053375.1">
    <property type="nucleotide sequence ID" value="NZ_BAABGO010000050.1"/>
</dbReference>
<dbReference type="EMBL" id="BLPF01000001">
    <property type="protein sequence ID" value="GFJ76472.1"/>
    <property type="molecule type" value="Genomic_DNA"/>
</dbReference>
<dbReference type="AlphaFoldDB" id="A0A6V8JV40"/>
<gene>
    <name evidence="1" type="ORF">Phou_006520</name>
</gene>
<sequence length="153" mass="17247">MLNVQSRHLPVPAAQAAAALDRLVVLWPAPPWPALELDRGLAVGSRGGHGPIRYHVAEREAGRVRFAFDRRIGLVGYHELLVEPTGAESSRIVDTLAGRARGRMRLLWPVMFRWLHEDLMHDLFDNVQRDVTGDEVSAARHGPWTRLLVQRRA</sequence>
<keyword evidence="2" id="KW-1185">Reference proteome</keyword>
<reference evidence="1 2" key="2">
    <citation type="submission" date="2020-03" db="EMBL/GenBank/DDBJ databases">
        <authorList>
            <person name="Ichikawa N."/>
            <person name="Kimura A."/>
            <person name="Kitahashi Y."/>
            <person name="Uohara A."/>
        </authorList>
    </citation>
    <scope>NUCLEOTIDE SEQUENCE [LARGE SCALE GENOMIC DNA]</scope>
    <source>
        <strain evidence="1 2">NBRC 108639</strain>
    </source>
</reference>
<protein>
    <recommendedName>
        <fullName evidence="3">SRPBCC family protein</fullName>
    </recommendedName>
</protein>
<evidence type="ECO:0000313" key="1">
    <source>
        <dbReference type="EMBL" id="GFJ76472.1"/>
    </source>
</evidence>
<evidence type="ECO:0008006" key="3">
    <source>
        <dbReference type="Google" id="ProtNLM"/>
    </source>
</evidence>
<organism evidence="1 2">
    <name type="scientific">Phytohabitans houttuyneae</name>
    <dbReference type="NCBI Taxonomy" id="1076126"/>
    <lineage>
        <taxon>Bacteria</taxon>
        <taxon>Bacillati</taxon>
        <taxon>Actinomycetota</taxon>
        <taxon>Actinomycetes</taxon>
        <taxon>Micromonosporales</taxon>
        <taxon>Micromonosporaceae</taxon>
    </lineage>
</organism>
<reference evidence="1 2" key="1">
    <citation type="submission" date="2020-03" db="EMBL/GenBank/DDBJ databases">
        <title>Whole genome shotgun sequence of Phytohabitans houttuyneae NBRC 108639.</title>
        <authorList>
            <person name="Komaki H."/>
            <person name="Tamura T."/>
        </authorList>
    </citation>
    <scope>NUCLEOTIDE SEQUENCE [LARGE SCALE GENOMIC DNA]</scope>
    <source>
        <strain evidence="1 2">NBRC 108639</strain>
    </source>
</reference>
<proteinExistence type="predicted"/>
<dbReference type="Proteomes" id="UP000482800">
    <property type="component" value="Unassembled WGS sequence"/>
</dbReference>
<evidence type="ECO:0000313" key="2">
    <source>
        <dbReference type="Proteomes" id="UP000482800"/>
    </source>
</evidence>